<sequence length="259" mass="27355">MRSKSVPGQWRTRLGLALAAACLLAGCAAEPGLDTRTAQELPVALVYRGPASCDGCPEAAADLLARSGRFTVKFTGPDSELPLDGATLATASVYVQPGGGDDVAHARRQMDPYAAAITDYVRSGGRYLGICMGGYLAGTVNGFALWPGEVEQYSDSPGAEIHTTADTVATVDWRNHNQQMYFQDGPFFAVPDSADPPQILARYRNGAAAAVVAPSGKGRIALVGPHPEAPESWYTEHHLDHTAADDRPGMDLITALTSR</sequence>
<dbReference type="InterPro" id="IPR029062">
    <property type="entry name" value="Class_I_gatase-like"/>
</dbReference>
<reference evidence="3 4" key="1">
    <citation type="submission" date="2021-04" db="EMBL/GenBank/DDBJ databases">
        <title>Nocardia tengchongensis.</title>
        <authorList>
            <person name="Zhuang k."/>
            <person name="Ran Y."/>
            <person name="Li W."/>
        </authorList>
    </citation>
    <scope>NUCLEOTIDE SEQUENCE [LARGE SCALE GENOMIC DNA]</scope>
    <source>
        <strain evidence="3 4">CFH S0057</strain>
    </source>
</reference>
<feature type="domain" description="Biotin-protein ligase N-terminal" evidence="2">
    <location>
        <begin position="89"/>
        <end position="141"/>
    </location>
</feature>
<gene>
    <name evidence="3" type="ORF">KHQ06_26310</name>
</gene>
<keyword evidence="1" id="KW-0732">Signal</keyword>
<accession>A0ABX8CIN2</accession>
<feature type="chain" id="PRO_5045737675" description="Biotin-protein ligase N-terminal domain-containing protein" evidence="1">
    <location>
        <begin position="29"/>
        <end position="259"/>
    </location>
</feature>
<protein>
    <recommendedName>
        <fullName evidence="2">Biotin-protein ligase N-terminal domain-containing protein</fullName>
    </recommendedName>
</protein>
<dbReference type="Gene3D" id="3.40.50.880">
    <property type="match status" value="1"/>
</dbReference>
<evidence type="ECO:0000256" key="1">
    <source>
        <dbReference type="SAM" id="SignalP"/>
    </source>
</evidence>
<evidence type="ECO:0000313" key="4">
    <source>
        <dbReference type="Proteomes" id="UP000683310"/>
    </source>
</evidence>
<evidence type="ECO:0000313" key="3">
    <source>
        <dbReference type="EMBL" id="QVI19818.1"/>
    </source>
</evidence>
<dbReference type="PROSITE" id="PS51257">
    <property type="entry name" value="PROKAR_LIPOPROTEIN"/>
    <property type="match status" value="1"/>
</dbReference>
<feature type="domain" description="Biotin-protein ligase N-terminal" evidence="2">
    <location>
        <begin position="159"/>
        <end position="238"/>
    </location>
</feature>
<evidence type="ECO:0000259" key="2">
    <source>
        <dbReference type="Pfam" id="PF09825"/>
    </source>
</evidence>
<proteinExistence type="predicted"/>
<dbReference type="Pfam" id="PF09825">
    <property type="entry name" value="BPL_N"/>
    <property type="match status" value="2"/>
</dbReference>
<organism evidence="3 4">
    <name type="scientific">Nocardia tengchongensis</name>
    <dbReference type="NCBI Taxonomy" id="2055889"/>
    <lineage>
        <taxon>Bacteria</taxon>
        <taxon>Bacillati</taxon>
        <taxon>Actinomycetota</taxon>
        <taxon>Actinomycetes</taxon>
        <taxon>Mycobacteriales</taxon>
        <taxon>Nocardiaceae</taxon>
        <taxon>Nocardia</taxon>
    </lineage>
</organism>
<dbReference type="EMBL" id="CP074371">
    <property type="protein sequence ID" value="QVI19818.1"/>
    <property type="molecule type" value="Genomic_DNA"/>
</dbReference>
<dbReference type="SUPFAM" id="SSF52317">
    <property type="entry name" value="Class I glutamine amidotransferase-like"/>
    <property type="match status" value="1"/>
</dbReference>
<name>A0ABX8CIN2_9NOCA</name>
<dbReference type="RefSeq" id="WP_213555849.1">
    <property type="nucleotide sequence ID" value="NZ_JBHZDI010000133.1"/>
</dbReference>
<feature type="signal peptide" evidence="1">
    <location>
        <begin position="1"/>
        <end position="28"/>
    </location>
</feature>
<dbReference type="InterPro" id="IPR019197">
    <property type="entry name" value="Biotin-prot_ligase_N"/>
</dbReference>
<dbReference type="Proteomes" id="UP000683310">
    <property type="component" value="Chromosome"/>
</dbReference>
<keyword evidence="4" id="KW-1185">Reference proteome</keyword>